<dbReference type="InterPro" id="IPR020843">
    <property type="entry name" value="ER"/>
</dbReference>
<dbReference type="InterPro" id="IPR013149">
    <property type="entry name" value="ADH-like_C"/>
</dbReference>
<dbReference type="RefSeq" id="WP_344910341.1">
    <property type="nucleotide sequence ID" value="NZ_BAAAYO010000009.1"/>
</dbReference>
<reference evidence="4 5" key="1">
    <citation type="submission" date="2024-09" db="EMBL/GenBank/DDBJ databases">
        <authorList>
            <person name="Sun Q."/>
            <person name="Mori K."/>
        </authorList>
    </citation>
    <scope>NUCLEOTIDE SEQUENCE [LARGE SCALE GENOMIC DNA]</scope>
    <source>
        <strain evidence="4 5">JCM 12520</strain>
    </source>
</reference>
<dbReference type="Gene3D" id="3.40.50.720">
    <property type="entry name" value="NAD(P)-binding Rossmann-like Domain"/>
    <property type="match status" value="1"/>
</dbReference>
<name>A0ABV5W6S5_9BACL</name>
<evidence type="ECO:0000256" key="2">
    <source>
        <dbReference type="ARBA" id="ARBA00023002"/>
    </source>
</evidence>
<evidence type="ECO:0000313" key="4">
    <source>
        <dbReference type="EMBL" id="MFB9756272.1"/>
    </source>
</evidence>
<dbReference type="SUPFAM" id="SSF51735">
    <property type="entry name" value="NAD(P)-binding Rossmann-fold domains"/>
    <property type="match status" value="1"/>
</dbReference>
<dbReference type="InterPro" id="IPR013154">
    <property type="entry name" value="ADH-like_N"/>
</dbReference>
<dbReference type="SMART" id="SM00829">
    <property type="entry name" value="PKS_ER"/>
    <property type="match status" value="1"/>
</dbReference>
<sequence length="330" mass="35014">MEATRITYYEFGNPSDVLRVETGPVSRPGQGEVLVRMVLSPINPSDLIPITGAYAHRIGLPAVPGYEGIGVIEDTGPSVSRSLIGRRVLPLRGEGTWQQFVTAPAEYAVSVPDGLDDESAAQMYINPLTAWLVCTEALRLQPGGTVLVNACGSAIGRLFAQLAKLLGFRLIAVTRSGAYTAELLRLGAFAVVNTAETELRPAVMELTGGAGADAAVDSVGGAAGTTMACCLKPGAVFLSIGLLSGIPVNGAEIARQTQADVRLFHLRHWNRLAAPPVWQEAFRRLMALVLDGRLTLMPARVRYSLPDVKEAVRSAQSGGKNEGKVFLTLP</sequence>
<dbReference type="Gene3D" id="3.90.180.10">
    <property type="entry name" value="Medium-chain alcohol dehydrogenases, catalytic domain"/>
    <property type="match status" value="1"/>
</dbReference>
<dbReference type="Pfam" id="PF00107">
    <property type="entry name" value="ADH_zinc_N"/>
    <property type="match status" value="1"/>
</dbReference>
<evidence type="ECO:0000313" key="5">
    <source>
        <dbReference type="Proteomes" id="UP001589619"/>
    </source>
</evidence>
<organism evidence="4 5">
    <name type="scientific">Paenibacillus hodogayensis</name>
    <dbReference type="NCBI Taxonomy" id="279208"/>
    <lineage>
        <taxon>Bacteria</taxon>
        <taxon>Bacillati</taxon>
        <taxon>Bacillota</taxon>
        <taxon>Bacilli</taxon>
        <taxon>Bacillales</taxon>
        <taxon>Paenibacillaceae</taxon>
        <taxon>Paenibacillus</taxon>
    </lineage>
</organism>
<gene>
    <name evidence="4" type="ORF">ACFFNY_32240</name>
</gene>
<keyword evidence="2" id="KW-0560">Oxidoreductase</keyword>
<dbReference type="InterPro" id="IPR036291">
    <property type="entry name" value="NAD(P)-bd_dom_sf"/>
</dbReference>
<dbReference type="Proteomes" id="UP001589619">
    <property type="component" value="Unassembled WGS sequence"/>
</dbReference>
<comment type="caution">
    <text evidence="4">The sequence shown here is derived from an EMBL/GenBank/DDBJ whole genome shotgun (WGS) entry which is preliminary data.</text>
</comment>
<dbReference type="CDD" id="cd05282">
    <property type="entry name" value="ETR_like"/>
    <property type="match status" value="1"/>
</dbReference>
<feature type="domain" description="Enoyl reductase (ER)" evidence="3">
    <location>
        <begin position="13"/>
        <end position="327"/>
    </location>
</feature>
<dbReference type="InterPro" id="IPR011032">
    <property type="entry name" value="GroES-like_sf"/>
</dbReference>
<dbReference type="SUPFAM" id="SSF50129">
    <property type="entry name" value="GroES-like"/>
    <property type="match status" value="1"/>
</dbReference>
<protein>
    <submittedName>
        <fullName evidence="4">Zinc-dependent alcohol dehydrogenase family protein</fullName>
    </submittedName>
</protein>
<evidence type="ECO:0000256" key="1">
    <source>
        <dbReference type="ARBA" id="ARBA00022857"/>
    </source>
</evidence>
<dbReference type="EMBL" id="JBHMAG010000021">
    <property type="protein sequence ID" value="MFB9756272.1"/>
    <property type="molecule type" value="Genomic_DNA"/>
</dbReference>
<accession>A0ABV5W6S5</accession>
<evidence type="ECO:0000259" key="3">
    <source>
        <dbReference type="SMART" id="SM00829"/>
    </source>
</evidence>
<dbReference type="PANTHER" id="PTHR48106">
    <property type="entry name" value="QUINONE OXIDOREDUCTASE PIG3-RELATED"/>
    <property type="match status" value="1"/>
</dbReference>
<proteinExistence type="predicted"/>
<dbReference type="PANTHER" id="PTHR48106:SF2">
    <property type="entry name" value="ZN2+-BINDING DEHYDROGENASE"/>
    <property type="match status" value="1"/>
</dbReference>
<dbReference type="Pfam" id="PF08240">
    <property type="entry name" value="ADH_N"/>
    <property type="match status" value="1"/>
</dbReference>
<keyword evidence="5" id="KW-1185">Reference proteome</keyword>
<keyword evidence="1" id="KW-0521">NADP</keyword>